<sequence length="183" mass="21020">MEKPSNSNVTSVALVESNSRPCGVQLVSTARTNKQADPMDLADDMVKAVAGSKLTVIADQIKYLQEQARKALEEARRDNMLHHAACNMVKKPGTFYYLYSRESGQEYMSILSPQEWGPSCPHKFIGAFKLEHDMSWTPIEDVEQRSEQFRFNRQNLECTESHNRLIIPKFWRDNKGLSCHKHF</sequence>
<dbReference type="Proteomes" id="UP001217089">
    <property type="component" value="Unassembled WGS sequence"/>
</dbReference>
<proteinExistence type="predicted"/>
<dbReference type="Pfam" id="PF10504">
    <property type="entry name" value="DUF2452"/>
    <property type="match status" value="1"/>
</dbReference>
<protein>
    <submittedName>
        <fullName evidence="1">Uncharacterized protein</fullName>
    </submittedName>
</protein>
<comment type="caution">
    <text evidence="1">The sequence shown here is derived from an EMBL/GenBank/DDBJ whole genome shotgun (WGS) entry which is preliminary data.</text>
</comment>
<organism evidence="1 2">
    <name type="scientific">Tegillarca granosa</name>
    <name type="common">Malaysian cockle</name>
    <name type="synonym">Anadara granosa</name>
    <dbReference type="NCBI Taxonomy" id="220873"/>
    <lineage>
        <taxon>Eukaryota</taxon>
        <taxon>Metazoa</taxon>
        <taxon>Spiralia</taxon>
        <taxon>Lophotrochozoa</taxon>
        <taxon>Mollusca</taxon>
        <taxon>Bivalvia</taxon>
        <taxon>Autobranchia</taxon>
        <taxon>Pteriomorphia</taxon>
        <taxon>Arcoida</taxon>
        <taxon>Arcoidea</taxon>
        <taxon>Arcidae</taxon>
        <taxon>Tegillarca</taxon>
    </lineage>
</organism>
<keyword evidence="2" id="KW-1185">Reference proteome</keyword>
<dbReference type="EMBL" id="JARBDR010000440">
    <property type="protein sequence ID" value="KAJ8312197.1"/>
    <property type="molecule type" value="Genomic_DNA"/>
</dbReference>
<evidence type="ECO:0000313" key="2">
    <source>
        <dbReference type="Proteomes" id="UP001217089"/>
    </source>
</evidence>
<dbReference type="InterPro" id="IPR019534">
    <property type="entry name" value="DUF2452"/>
</dbReference>
<accession>A0ABQ9F7G0</accession>
<reference evidence="1 2" key="1">
    <citation type="submission" date="2022-12" db="EMBL/GenBank/DDBJ databases">
        <title>Chromosome-level genome of Tegillarca granosa.</title>
        <authorList>
            <person name="Kim J."/>
        </authorList>
    </citation>
    <scope>NUCLEOTIDE SEQUENCE [LARGE SCALE GENOMIC DNA]</scope>
    <source>
        <strain evidence="1">Teg-2019</strain>
        <tissue evidence="1">Adductor muscle</tissue>
    </source>
</reference>
<gene>
    <name evidence="1" type="ORF">KUTeg_009570</name>
</gene>
<dbReference type="PANTHER" id="PTHR14553">
    <property type="entry name" value="UNCHARACTERIZED PROTEIN C1ORF50"/>
    <property type="match status" value="1"/>
</dbReference>
<evidence type="ECO:0000313" key="1">
    <source>
        <dbReference type="EMBL" id="KAJ8312197.1"/>
    </source>
</evidence>
<dbReference type="PANTHER" id="PTHR14553:SF1">
    <property type="entry name" value="SIMILAR TO CHROMOSOME 1 OPEN READING FRAME 50"/>
    <property type="match status" value="1"/>
</dbReference>
<name>A0ABQ9F7G0_TEGGR</name>